<sequence>MKEEVEKNKAFQRIDVAFMYFIIKASDIQQGCFLSVDYTIRVFMLYWDARITPGFRVSVPRTPALRSRVFEVSPRPSRSLKTGIVFDM</sequence>
<dbReference type="EMBL" id="JAYMGO010000012">
    <property type="protein sequence ID" value="KAL1264590.1"/>
    <property type="molecule type" value="Genomic_DNA"/>
</dbReference>
<protein>
    <submittedName>
        <fullName evidence="1">Uncharacterized protein</fullName>
    </submittedName>
</protein>
<comment type="caution">
    <text evidence="1">The sequence shown here is derived from an EMBL/GenBank/DDBJ whole genome shotgun (WGS) entry which is preliminary data.</text>
</comment>
<proteinExistence type="predicted"/>
<name>A0ABR3MHQ6_9TELE</name>
<evidence type="ECO:0000313" key="1">
    <source>
        <dbReference type="EMBL" id="KAL1264590.1"/>
    </source>
</evidence>
<evidence type="ECO:0000313" key="2">
    <source>
        <dbReference type="Proteomes" id="UP001558613"/>
    </source>
</evidence>
<accession>A0ABR3MHQ6</accession>
<dbReference type="Proteomes" id="UP001558613">
    <property type="component" value="Unassembled WGS sequence"/>
</dbReference>
<organism evidence="1 2">
    <name type="scientific">Cirrhinus molitorella</name>
    <name type="common">mud carp</name>
    <dbReference type="NCBI Taxonomy" id="172907"/>
    <lineage>
        <taxon>Eukaryota</taxon>
        <taxon>Metazoa</taxon>
        <taxon>Chordata</taxon>
        <taxon>Craniata</taxon>
        <taxon>Vertebrata</taxon>
        <taxon>Euteleostomi</taxon>
        <taxon>Actinopterygii</taxon>
        <taxon>Neopterygii</taxon>
        <taxon>Teleostei</taxon>
        <taxon>Ostariophysi</taxon>
        <taxon>Cypriniformes</taxon>
        <taxon>Cyprinidae</taxon>
        <taxon>Labeoninae</taxon>
        <taxon>Labeonini</taxon>
        <taxon>Cirrhinus</taxon>
    </lineage>
</organism>
<reference evidence="1 2" key="1">
    <citation type="submission" date="2023-09" db="EMBL/GenBank/DDBJ databases">
        <authorList>
            <person name="Wang M."/>
        </authorList>
    </citation>
    <scope>NUCLEOTIDE SEQUENCE [LARGE SCALE GENOMIC DNA]</scope>
    <source>
        <strain evidence="1">GT-2023</strain>
        <tissue evidence="1">Liver</tissue>
    </source>
</reference>
<keyword evidence="2" id="KW-1185">Reference proteome</keyword>
<gene>
    <name evidence="1" type="ORF">QQF64_004945</name>
</gene>